<sequence length="154" mass="17389">MKRIDPRAVQARRMEGWIASAISVVLIIGLLWLTMAYGWPVWIAGWSAAAVLLFIVLELAVLPGLLYRFWRYEITEKNVELNHGVWVRRKTLIPMVRIQHVDSKQGPIQKIYGLSTVTFSTAAGSHRIPALSEHEAENIRKQISDWAGGTDGEL</sequence>
<dbReference type="InterPro" id="IPR005182">
    <property type="entry name" value="YdbS-like_PH"/>
</dbReference>
<keyword evidence="1" id="KW-0472">Membrane</keyword>
<evidence type="ECO:0000313" key="4">
    <source>
        <dbReference type="Proteomes" id="UP000517523"/>
    </source>
</evidence>
<reference evidence="3 4" key="1">
    <citation type="submission" date="2020-08" db="EMBL/GenBank/DDBJ databases">
        <title>Genomic Encyclopedia of Type Strains, Phase III (KMG-III): the genomes of soil and plant-associated and newly described type strains.</title>
        <authorList>
            <person name="Whitman W."/>
        </authorList>
    </citation>
    <scope>NUCLEOTIDE SEQUENCE [LARGE SCALE GENOMIC DNA]</scope>
    <source>
        <strain evidence="3 4">CECT 5831</strain>
    </source>
</reference>
<evidence type="ECO:0000259" key="2">
    <source>
        <dbReference type="Pfam" id="PF03703"/>
    </source>
</evidence>
<dbReference type="PANTHER" id="PTHR34473">
    <property type="entry name" value="UPF0699 TRANSMEMBRANE PROTEIN YDBS"/>
    <property type="match status" value="1"/>
</dbReference>
<name>A0A839TX19_9BACL</name>
<feature type="transmembrane region" description="Helical" evidence="1">
    <location>
        <begin position="16"/>
        <end position="37"/>
    </location>
</feature>
<dbReference type="Proteomes" id="UP000517523">
    <property type="component" value="Unassembled WGS sequence"/>
</dbReference>
<gene>
    <name evidence="3" type="ORF">FHS19_006116</name>
</gene>
<dbReference type="EMBL" id="JACHXJ010000006">
    <property type="protein sequence ID" value="MBB3131396.1"/>
    <property type="molecule type" value="Genomic_DNA"/>
</dbReference>
<evidence type="ECO:0000256" key="1">
    <source>
        <dbReference type="SAM" id="Phobius"/>
    </source>
</evidence>
<dbReference type="AlphaFoldDB" id="A0A839TX19"/>
<dbReference type="PANTHER" id="PTHR34473:SF2">
    <property type="entry name" value="UPF0699 TRANSMEMBRANE PROTEIN YDBT"/>
    <property type="match status" value="1"/>
</dbReference>
<accession>A0A839TX19</accession>
<proteinExistence type="predicted"/>
<protein>
    <recommendedName>
        <fullName evidence="2">YdbS-like PH domain-containing protein</fullName>
    </recommendedName>
</protein>
<dbReference type="Pfam" id="PF03703">
    <property type="entry name" value="bPH_2"/>
    <property type="match status" value="1"/>
</dbReference>
<dbReference type="RefSeq" id="WP_183586206.1">
    <property type="nucleotide sequence ID" value="NZ_JACHXJ010000006.1"/>
</dbReference>
<keyword evidence="1" id="KW-0812">Transmembrane</keyword>
<keyword evidence="1" id="KW-1133">Transmembrane helix</keyword>
<feature type="domain" description="YdbS-like PH" evidence="2">
    <location>
        <begin position="67"/>
        <end position="143"/>
    </location>
</feature>
<feature type="transmembrane region" description="Helical" evidence="1">
    <location>
        <begin position="43"/>
        <end position="67"/>
    </location>
</feature>
<comment type="caution">
    <text evidence="3">The sequence shown here is derived from an EMBL/GenBank/DDBJ whole genome shotgun (WGS) entry which is preliminary data.</text>
</comment>
<organism evidence="3 4">
    <name type="scientific">Paenibacillus rhizosphaerae</name>
    <dbReference type="NCBI Taxonomy" id="297318"/>
    <lineage>
        <taxon>Bacteria</taxon>
        <taxon>Bacillati</taxon>
        <taxon>Bacillota</taxon>
        <taxon>Bacilli</taxon>
        <taxon>Bacillales</taxon>
        <taxon>Paenibacillaceae</taxon>
        <taxon>Paenibacillus</taxon>
    </lineage>
</organism>
<evidence type="ECO:0000313" key="3">
    <source>
        <dbReference type="EMBL" id="MBB3131396.1"/>
    </source>
</evidence>